<feature type="compositionally biased region" description="Low complexity" evidence="1">
    <location>
        <begin position="710"/>
        <end position="719"/>
    </location>
</feature>
<feature type="region of interest" description="Disordered" evidence="1">
    <location>
        <begin position="1"/>
        <end position="50"/>
    </location>
</feature>
<dbReference type="AlphaFoldDB" id="A0A0N1HUN4"/>
<dbReference type="OrthoDB" id="4121327at2759"/>
<keyword evidence="3" id="KW-1185">Reference proteome</keyword>
<name>A0A0N1HUN4_9EURO</name>
<evidence type="ECO:0000256" key="1">
    <source>
        <dbReference type="SAM" id="MobiDB-lite"/>
    </source>
</evidence>
<feature type="region of interest" description="Disordered" evidence="1">
    <location>
        <begin position="88"/>
        <end position="163"/>
    </location>
</feature>
<feature type="region of interest" description="Disordered" evidence="1">
    <location>
        <begin position="518"/>
        <end position="814"/>
    </location>
</feature>
<organism evidence="2 3">
    <name type="scientific">Cyphellophora attinorum</name>
    <dbReference type="NCBI Taxonomy" id="1664694"/>
    <lineage>
        <taxon>Eukaryota</taxon>
        <taxon>Fungi</taxon>
        <taxon>Dikarya</taxon>
        <taxon>Ascomycota</taxon>
        <taxon>Pezizomycotina</taxon>
        <taxon>Eurotiomycetes</taxon>
        <taxon>Chaetothyriomycetidae</taxon>
        <taxon>Chaetothyriales</taxon>
        <taxon>Cyphellophoraceae</taxon>
        <taxon>Cyphellophora</taxon>
    </lineage>
</organism>
<reference evidence="2 3" key="1">
    <citation type="submission" date="2015-06" db="EMBL/GenBank/DDBJ databases">
        <title>Draft genome of the ant-associated black yeast Phialophora attae CBS 131958.</title>
        <authorList>
            <person name="Moreno L.F."/>
            <person name="Stielow B.J."/>
            <person name="de Hoog S."/>
            <person name="Vicente V.A."/>
            <person name="Weiss V.A."/>
            <person name="de Vries M."/>
            <person name="Cruz L.M."/>
            <person name="Souza E.M."/>
        </authorList>
    </citation>
    <scope>NUCLEOTIDE SEQUENCE [LARGE SCALE GENOMIC DNA]</scope>
    <source>
        <strain evidence="2 3">CBS 131958</strain>
    </source>
</reference>
<proteinExistence type="predicted"/>
<feature type="compositionally biased region" description="Basic and acidic residues" evidence="1">
    <location>
        <begin position="577"/>
        <end position="589"/>
    </location>
</feature>
<feature type="compositionally biased region" description="Basic and acidic residues" evidence="1">
    <location>
        <begin position="133"/>
        <end position="146"/>
    </location>
</feature>
<evidence type="ECO:0000313" key="2">
    <source>
        <dbReference type="EMBL" id="KPI43143.1"/>
    </source>
</evidence>
<evidence type="ECO:0000313" key="3">
    <source>
        <dbReference type="Proteomes" id="UP000038010"/>
    </source>
</evidence>
<feature type="compositionally biased region" description="Polar residues" evidence="1">
    <location>
        <begin position="25"/>
        <end position="50"/>
    </location>
</feature>
<feature type="compositionally biased region" description="Polar residues" evidence="1">
    <location>
        <begin position="775"/>
        <end position="792"/>
    </location>
</feature>
<dbReference type="VEuPathDB" id="FungiDB:AB675_1977"/>
<dbReference type="GeneID" id="28733788"/>
<feature type="region of interest" description="Disordered" evidence="1">
    <location>
        <begin position="481"/>
        <end position="506"/>
    </location>
</feature>
<protein>
    <submittedName>
        <fullName evidence="2">Uncharacterized protein</fullName>
    </submittedName>
</protein>
<sequence length="814" mass="88543">MFPSSDPAIPKLDSLDDLFDDDPTMPSSVGETGYTGQPRSISNLTADSNSMEIMPSLEMAAIKSARAPEDHHVNSSNEVSFVTYDEFAPVQPPSRSSKTASYSGLSTSIRPSFPGARMSQPVDAPHSPPESPADSHAERYPDDIRRSASSTDADFASGGLGLNDEIVNYGDSSDVGDHEEPSHLESIDFGFGPGVREAKPEVNRFRTVSCDSYPNANSPTESQLVDEGFEFHNQLPEEKQATQFEDEAFRDALKDISPDLPRKQQWYAWRKVMDALDHAQPEEEEEDLFDDSELPNDFSLGSLANHTFGGCQCGGDESKCSCAPEHCSCSGCPRKAKAQDNDALRHALPTTSEEEPQDVPMVIGYTPITPAFPNLQYTQAMLAREGSAVKHTLPGLGHLNEDEGPNHGSTLEYAGELDSLNPNCGCSCGTTCRCPEGQCRCQKSDQATSAEIPPETTVEQLFEDPFKRPAAYFHPQETWSDAATAAQSPAPSELREPRGPEPPFPQIATQLSHAATFSANDAPTPEPGPRSPKRYSLAPGSPSKEPVSRPDTPRPQGDSYEYGIRESVEPELPTPISHRETTPAYEDRSGTPSPISHQTPSDTSMHDATPTQIHAQDAFTRGVPDMFEREGSVLPDAPAVERTLDSPPDSPIYSAMPPVPAIPAEHLHSYERQHTSVPTQSIEGHGPQYSQIPVPPMPNSPTLKPRKQRATSTSNAAARRNTKSAVHGSKISKAQPKQRSVTRKATGKKVQAAVNKIEDSVRKAEQEEEVEKQRVSSSGSAKNWAVENNQKDGSPPRRSARLRHRTVSPSPLHL</sequence>
<feature type="compositionally biased region" description="Polar residues" evidence="1">
    <location>
        <begin position="93"/>
        <end position="110"/>
    </location>
</feature>
<feature type="compositionally biased region" description="Polar residues" evidence="1">
    <location>
        <begin position="481"/>
        <end position="490"/>
    </location>
</feature>
<accession>A0A0N1HUN4</accession>
<dbReference type="Proteomes" id="UP000038010">
    <property type="component" value="Unassembled WGS sequence"/>
</dbReference>
<feature type="compositionally biased region" description="Basic and acidic residues" evidence="1">
    <location>
        <begin position="665"/>
        <end position="674"/>
    </location>
</feature>
<gene>
    <name evidence="2" type="ORF">AB675_1977</name>
</gene>
<feature type="compositionally biased region" description="Polar residues" evidence="1">
    <location>
        <begin position="590"/>
        <end position="603"/>
    </location>
</feature>
<comment type="caution">
    <text evidence="2">The sequence shown here is derived from an EMBL/GenBank/DDBJ whole genome shotgun (WGS) entry which is preliminary data.</text>
</comment>
<feature type="compositionally biased region" description="Basic and acidic residues" evidence="1">
    <location>
        <begin position="756"/>
        <end position="765"/>
    </location>
</feature>
<dbReference type="EMBL" id="LFJN01000006">
    <property type="protein sequence ID" value="KPI43143.1"/>
    <property type="molecule type" value="Genomic_DNA"/>
</dbReference>
<dbReference type="RefSeq" id="XP_018003106.1">
    <property type="nucleotide sequence ID" value="XM_018141908.1"/>
</dbReference>